<evidence type="ECO:0000313" key="2">
    <source>
        <dbReference type="Proteomes" id="UP001499987"/>
    </source>
</evidence>
<protein>
    <recommendedName>
        <fullName evidence="3">HNH endonuclease</fullName>
    </recommendedName>
</protein>
<proteinExistence type="predicted"/>
<keyword evidence="2" id="KW-1185">Reference proteome</keyword>
<name>A0ABN1TKZ8_9ACTN</name>
<gene>
    <name evidence="1" type="ORF">GCM10009663_39840</name>
</gene>
<sequence length="60" mass="7014">MAGPVLDWRDARHYDRTTDKPCRWCGHRTPLRDDTRRPAHKVCAERHTPPEEGTHLAPDQ</sequence>
<evidence type="ECO:0008006" key="3">
    <source>
        <dbReference type="Google" id="ProtNLM"/>
    </source>
</evidence>
<accession>A0ABN1TKZ8</accession>
<dbReference type="Proteomes" id="UP001499987">
    <property type="component" value="Unassembled WGS sequence"/>
</dbReference>
<organism evidence="1 2">
    <name type="scientific">Kitasatospora arboriphila</name>
    <dbReference type="NCBI Taxonomy" id="258052"/>
    <lineage>
        <taxon>Bacteria</taxon>
        <taxon>Bacillati</taxon>
        <taxon>Actinomycetota</taxon>
        <taxon>Actinomycetes</taxon>
        <taxon>Kitasatosporales</taxon>
        <taxon>Streptomycetaceae</taxon>
        <taxon>Kitasatospora</taxon>
    </lineage>
</organism>
<dbReference type="EMBL" id="BAAALD010000037">
    <property type="protein sequence ID" value="GAA1092113.1"/>
    <property type="molecule type" value="Genomic_DNA"/>
</dbReference>
<comment type="caution">
    <text evidence="1">The sequence shown here is derived from an EMBL/GenBank/DDBJ whole genome shotgun (WGS) entry which is preliminary data.</text>
</comment>
<reference evidence="1 2" key="1">
    <citation type="journal article" date="2019" name="Int. J. Syst. Evol. Microbiol.">
        <title>The Global Catalogue of Microorganisms (GCM) 10K type strain sequencing project: providing services to taxonomists for standard genome sequencing and annotation.</title>
        <authorList>
            <consortium name="The Broad Institute Genomics Platform"/>
            <consortium name="The Broad Institute Genome Sequencing Center for Infectious Disease"/>
            <person name="Wu L."/>
            <person name="Ma J."/>
        </authorList>
    </citation>
    <scope>NUCLEOTIDE SEQUENCE [LARGE SCALE GENOMIC DNA]</scope>
    <source>
        <strain evidence="1 2">JCM 13002</strain>
    </source>
</reference>
<evidence type="ECO:0000313" key="1">
    <source>
        <dbReference type="EMBL" id="GAA1092113.1"/>
    </source>
</evidence>